<keyword evidence="2" id="KW-0472">Membrane</keyword>
<keyword evidence="2" id="KW-0812">Transmembrane</keyword>
<protein>
    <recommendedName>
        <fullName evidence="5">DUF58 domain-containing protein</fullName>
    </recommendedName>
</protein>
<name>A0ABX5M2N0_9GAMM</name>
<accession>A0ABX5M2N0</accession>
<feature type="transmembrane region" description="Helical" evidence="2">
    <location>
        <begin position="69"/>
        <end position="86"/>
    </location>
</feature>
<sequence>MRSWLQNPPSLLLSWRRYWQDWSRQRLASHDRVRLDQRRIFILPSRSGLGFIALLVLLLLLAINFQNALIYGLCFWLATIMLLLTLHTYRGLHGLQVHTLPGQPCFAGETALFRLHLQREAKQSGCVLALSWPGGPAISVDLLNHASQSVDLPYPATQRGWLRPPRLTLQTTYPGGLIRAWTYLIFDWQALVYPAPMAVPPALSSDSESEHSDSQPLSAGGQDFHGLRSYQAGDSLRRIHWPAYARSGRLYSRTFSQSLRQHDWLDWQAMPGPGSEARLSQLCSEILRMEQLHQSYGLRLPNQQFAPRHGTAHQATCLKALALYGLEEPR</sequence>
<comment type="caution">
    <text evidence="3">The sequence shown here is derived from an EMBL/GenBank/DDBJ whole genome shotgun (WGS) entry which is preliminary data.</text>
</comment>
<keyword evidence="2" id="KW-1133">Transmembrane helix</keyword>
<feature type="transmembrane region" description="Helical" evidence="2">
    <location>
        <begin position="40"/>
        <end position="63"/>
    </location>
</feature>
<evidence type="ECO:0000313" key="3">
    <source>
        <dbReference type="EMBL" id="PXF32777.1"/>
    </source>
</evidence>
<dbReference type="EMBL" id="LAPT01000008">
    <property type="protein sequence ID" value="PXF32777.1"/>
    <property type="molecule type" value="Genomic_DNA"/>
</dbReference>
<feature type="region of interest" description="Disordered" evidence="1">
    <location>
        <begin position="202"/>
        <end position="223"/>
    </location>
</feature>
<dbReference type="PANTHER" id="PTHR34351">
    <property type="entry name" value="SLR1927 PROTEIN-RELATED"/>
    <property type="match status" value="1"/>
</dbReference>
<reference evidence="3 4" key="1">
    <citation type="submission" date="2015-03" db="EMBL/GenBank/DDBJ databases">
        <authorList>
            <person name="Krishnan R."/>
            <person name="Midha S."/>
            <person name="Patil P.B."/>
            <person name="Rameshkumar N."/>
        </authorList>
    </citation>
    <scope>NUCLEOTIDE SEQUENCE [LARGE SCALE GENOMIC DNA]</scope>
    <source>
        <strain evidence="3 4">L1E11</strain>
    </source>
</reference>
<gene>
    <name evidence="3" type="ORF">WH50_02615</name>
</gene>
<dbReference type="PANTHER" id="PTHR34351:SF1">
    <property type="entry name" value="SLR1927 PROTEIN"/>
    <property type="match status" value="1"/>
</dbReference>
<proteinExistence type="predicted"/>
<evidence type="ECO:0008006" key="5">
    <source>
        <dbReference type="Google" id="ProtNLM"/>
    </source>
</evidence>
<evidence type="ECO:0000256" key="2">
    <source>
        <dbReference type="SAM" id="Phobius"/>
    </source>
</evidence>
<evidence type="ECO:0000256" key="1">
    <source>
        <dbReference type="SAM" id="MobiDB-lite"/>
    </source>
</evidence>
<organism evidence="3 4">
    <name type="scientific">Pokkaliibacter plantistimulans</name>
    <dbReference type="NCBI Taxonomy" id="1635171"/>
    <lineage>
        <taxon>Bacteria</taxon>
        <taxon>Pseudomonadati</taxon>
        <taxon>Pseudomonadota</taxon>
        <taxon>Gammaproteobacteria</taxon>
        <taxon>Oceanospirillales</taxon>
        <taxon>Balneatrichaceae</taxon>
        <taxon>Pokkaliibacter</taxon>
    </lineage>
</organism>
<dbReference type="Proteomes" id="UP000248090">
    <property type="component" value="Unassembled WGS sequence"/>
</dbReference>
<dbReference type="RefSeq" id="WP_110185899.1">
    <property type="nucleotide sequence ID" value="NZ_CP177354.1"/>
</dbReference>
<keyword evidence="4" id="KW-1185">Reference proteome</keyword>
<evidence type="ECO:0000313" key="4">
    <source>
        <dbReference type="Proteomes" id="UP000248090"/>
    </source>
</evidence>